<evidence type="ECO:0000256" key="1">
    <source>
        <dbReference type="SAM" id="MobiDB-lite"/>
    </source>
</evidence>
<dbReference type="InterPro" id="IPR012340">
    <property type="entry name" value="NA-bd_OB-fold"/>
</dbReference>
<protein>
    <recommendedName>
        <fullName evidence="2">S1 motif domain-containing protein</fullName>
    </recommendedName>
</protein>
<dbReference type="SMART" id="SM00316">
    <property type="entry name" value="S1"/>
    <property type="match status" value="1"/>
</dbReference>
<dbReference type="Gene3D" id="2.40.50.140">
    <property type="entry name" value="Nucleic acid-binding proteins"/>
    <property type="match status" value="2"/>
</dbReference>
<dbReference type="PROSITE" id="PS50126">
    <property type="entry name" value="S1"/>
    <property type="match status" value="2"/>
</dbReference>
<dbReference type="PANTHER" id="PTHR10724">
    <property type="entry name" value="30S RIBOSOMAL PROTEIN S1"/>
    <property type="match status" value="1"/>
</dbReference>
<dbReference type="CDD" id="cd05691">
    <property type="entry name" value="S1_RPS1_repeat_ec6"/>
    <property type="match status" value="1"/>
</dbReference>
<accession>A0A382SGW1</accession>
<dbReference type="InterPro" id="IPR003029">
    <property type="entry name" value="S1_domain"/>
</dbReference>
<dbReference type="GO" id="GO:0006412">
    <property type="term" value="P:translation"/>
    <property type="evidence" value="ECO:0007669"/>
    <property type="project" value="TreeGrafter"/>
</dbReference>
<gene>
    <name evidence="3" type="ORF">METZ01_LOCUS361937</name>
</gene>
<dbReference type="AlphaFoldDB" id="A0A382SGW1"/>
<dbReference type="InterPro" id="IPR050437">
    <property type="entry name" value="Ribos_protein_bS1-like"/>
</dbReference>
<dbReference type="GO" id="GO:0003735">
    <property type="term" value="F:structural constituent of ribosome"/>
    <property type="evidence" value="ECO:0007669"/>
    <property type="project" value="TreeGrafter"/>
</dbReference>
<sequence>IHLADISWNKLSADQIVSSYSKGQELDVVILNIDAEKERVSLGIKQLGEDGFSQFAGANKKGSIVKGTIAEVDARGAVVELADDVSGYLKASEISQDRVEDASSLLKKGEEIEAVITQIDRRARKLSLSIKAKDSVEEKEAMKDYNKQSSTSNGSKLGDLLKEAKDK</sequence>
<feature type="non-terminal residue" evidence="3">
    <location>
        <position position="1"/>
    </location>
</feature>
<dbReference type="GO" id="GO:0003729">
    <property type="term" value="F:mRNA binding"/>
    <property type="evidence" value="ECO:0007669"/>
    <property type="project" value="TreeGrafter"/>
</dbReference>
<reference evidence="3" key="1">
    <citation type="submission" date="2018-05" db="EMBL/GenBank/DDBJ databases">
        <authorList>
            <person name="Lanie J.A."/>
            <person name="Ng W.-L."/>
            <person name="Kazmierczak K.M."/>
            <person name="Andrzejewski T.M."/>
            <person name="Davidsen T.M."/>
            <person name="Wayne K.J."/>
            <person name="Tettelin H."/>
            <person name="Glass J.I."/>
            <person name="Rusch D."/>
            <person name="Podicherti R."/>
            <person name="Tsui H.-C.T."/>
            <person name="Winkler M.E."/>
        </authorList>
    </citation>
    <scope>NUCLEOTIDE SEQUENCE</scope>
</reference>
<feature type="compositionally biased region" description="Basic and acidic residues" evidence="1">
    <location>
        <begin position="134"/>
        <end position="146"/>
    </location>
</feature>
<proteinExistence type="predicted"/>
<dbReference type="Pfam" id="PF00575">
    <property type="entry name" value="S1"/>
    <property type="match status" value="2"/>
</dbReference>
<organism evidence="3">
    <name type="scientific">marine metagenome</name>
    <dbReference type="NCBI Taxonomy" id="408172"/>
    <lineage>
        <taxon>unclassified sequences</taxon>
        <taxon>metagenomes</taxon>
        <taxon>ecological metagenomes</taxon>
    </lineage>
</organism>
<evidence type="ECO:0000313" key="3">
    <source>
        <dbReference type="EMBL" id="SVD09083.1"/>
    </source>
</evidence>
<dbReference type="EMBL" id="UINC01128979">
    <property type="protein sequence ID" value="SVD09083.1"/>
    <property type="molecule type" value="Genomic_DNA"/>
</dbReference>
<evidence type="ECO:0000259" key="2">
    <source>
        <dbReference type="PROSITE" id="PS50126"/>
    </source>
</evidence>
<feature type="region of interest" description="Disordered" evidence="1">
    <location>
        <begin position="134"/>
        <end position="167"/>
    </location>
</feature>
<feature type="domain" description="S1 motif" evidence="2">
    <location>
        <begin position="1"/>
        <end position="45"/>
    </location>
</feature>
<name>A0A382SGW1_9ZZZZ</name>
<dbReference type="SUPFAM" id="SSF50249">
    <property type="entry name" value="Nucleic acid-binding proteins"/>
    <property type="match status" value="2"/>
</dbReference>
<feature type="domain" description="S1 motif" evidence="2">
    <location>
        <begin position="62"/>
        <end position="131"/>
    </location>
</feature>